<dbReference type="EC" id="3.2.1.1" evidence="6"/>
<protein>
    <submittedName>
        <fullName evidence="6">Alpha-amylase</fullName>
        <ecNumber evidence="6">3.2.1.1</ecNumber>
    </submittedName>
</protein>
<dbReference type="Pfam" id="PF09095">
    <property type="entry name" value="AmyA-gluTrfs_C"/>
    <property type="match status" value="2"/>
</dbReference>
<evidence type="ECO:0000313" key="7">
    <source>
        <dbReference type="Proteomes" id="UP000569951"/>
    </source>
</evidence>
<sequence length="673" mass="76515">MNKLELALVFHHHQPSGNLPEMFEKAFREAYEPFVDALERHPGVRVTLHYSGALLDDIRERRPAFLEKLRALQARGQVELLGGAMYEPILAAIPDRDKLGQIRYNAEVLEEMFGVRPRGVWLAERVWEPHFPAILEAAGVKYTLLDDTQFEAIGYAPGDLLGSYLTEEEGRAVEVFPMNTELRPLLPFEPPQRFLEALRKLMPTAPETPETPLPLVVIGEDGEKFGLWEGTAQICYEGGWLDRFFEALEKATDWLSTTTLEARVKTARPLSHAYLPSGAYAEMGEWSLPLEAAAAFRAARERGVPVPRLAGGHWRNFLVKYPEVGAMQKRMAYVSRKLHNTPRAPQQAYVHLYRAQAGDAYWHAHHGGAYHNFLRFSVYRNLIEAENAVEPRKYSWLEIEYVDIDADGSEEVVVESNTMNLHFKPRSGGTLTEWDFRPRAVNLTDSFTRRREPYHAGTDLLLDHYLRRSLIDHFVGGEVSLQQFAQGDYLELGDFVHGDFEAGKYRNRVTLRRVGTVRGPAGVPVEVELKKSVRVLPKENRLEIEYKITNHGDWDIITRFGSEWNFGLLAAHAPDRYYAVGGRRVADLGSTFETRDVAQASLVDEWLGLEVSFEFEGREALLWNHPVETLVPGAPGGALEAVYQSSVTMPLWDLDLPKRRSRRLAYSVVVRER</sequence>
<feature type="domain" description="Alpha-amylase/4-alpha-glucanotransferase C-terminal" evidence="5">
    <location>
        <begin position="459"/>
        <end position="661"/>
    </location>
</feature>
<keyword evidence="2" id="KW-0119">Carbohydrate metabolism</keyword>
<dbReference type="GO" id="GO:0030246">
    <property type="term" value="F:carbohydrate binding"/>
    <property type="evidence" value="ECO:0007669"/>
    <property type="project" value="InterPro"/>
</dbReference>
<evidence type="ECO:0000256" key="2">
    <source>
        <dbReference type="ARBA" id="ARBA00023277"/>
    </source>
</evidence>
<name>A0A841I1X8_9DEIO</name>
<evidence type="ECO:0000256" key="1">
    <source>
        <dbReference type="ARBA" id="ARBA00006821"/>
    </source>
</evidence>
<dbReference type="InterPro" id="IPR011330">
    <property type="entry name" value="Glyco_hydro/deAcase_b/a-brl"/>
</dbReference>
<feature type="domain" description="Alpha-amylase/4-alpha-glucanotransferase C-terminal" evidence="5">
    <location>
        <begin position="403"/>
        <end position="456"/>
    </location>
</feature>
<keyword evidence="6" id="KW-0326">Glycosidase</keyword>
<dbReference type="Proteomes" id="UP000569951">
    <property type="component" value="Unassembled WGS sequence"/>
</dbReference>
<keyword evidence="6" id="KW-0378">Hydrolase</keyword>
<dbReference type="SUPFAM" id="SSF88713">
    <property type="entry name" value="Glycoside hydrolase/deacetylase"/>
    <property type="match status" value="1"/>
</dbReference>
<dbReference type="Gene3D" id="2.70.98.10">
    <property type="match status" value="1"/>
</dbReference>
<evidence type="ECO:0000259" key="5">
    <source>
        <dbReference type="Pfam" id="PF09095"/>
    </source>
</evidence>
<evidence type="ECO:0000313" key="6">
    <source>
        <dbReference type="EMBL" id="MBB6098420.1"/>
    </source>
</evidence>
<dbReference type="InterPro" id="IPR011013">
    <property type="entry name" value="Gal_mutarotase_sf_dom"/>
</dbReference>
<dbReference type="InterPro" id="IPR028995">
    <property type="entry name" value="Glyco_hydro_57/38_cen_sf"/>
</dbReference>
<dbReference type="Pfam" id="PF03065">
    <property type="entry name" value="Glyco_hydro_57"/>
    <property type="match status" value="1"/>
</dbReference>
<dbReference type="EMBL" id="JACHHG010000006">
    <property type="protein sequence ID" value="MBB6098420.1"/>
    <property type="molecule type" value="Genomic_DNA"/>
</dbReference>
<feature type="domain" description="Glycoside hydrolase family 57 N-terminal" evidence="3">
    <location>
        <begin position="22"/>
        <end position="265"/>
    </location>
</feature>
<dbReference type="SUPFAM" id="SSF88688">
    <property type="entry name" value="Families 57/38 glycoside transferase middle domain"/>
    <property type="match status" value="1"/>
</dbReference>
<dbReference type="InterPro" id="IPR052046">
    <property type="entry name" value="GH57_Enzymes"/>
</dbReference>
<keyword evidence="7" id="KW-1185">Reference proteome</keyword>
<evidence type="ECO:0000259" key="3">
    <source>
        <dbReference type="Pfam" id="PF03065"/>
    </source>
</evidence>
<dbReference type="InterPro" id="IPR015178">
    <property type="entry name" value="A-amylase/a-glucTrfase_central"/>
</dbReference>
<dbReference type="InterPro" id="IPR004300">
    <property type="entry name" value="Glyco_hydro_57_N"/>
</dbReference>
<dbReference type="PANTHER" id="PTHR36306">
    <property type="entry name" value="ALPHA-AMYLASE-RELATED-RELATED"/>
    <property type="match status" value="1"/>
</dbReference>
<accession>A0A841I1X8</accession>
<organism evidence="6 7">
    <name type="scientific">Deinobacterium chartae</name>
    <dbReference type="NCBI Taxonomy" id="521158"/>
    <lineage>
        <taxon>Bacteria</taxon>
        <taxon>Thermotogati</taxon>
        <taxon>Deinococcota</taxon>
        <taxon>Deinococci</taxon>
        <taxon>Deinococcales</taxon>
        <taxon>Deinococcaceae</taxon>
        <taxon>Deinobacterium</taxon>
    </lineage>
</organism>
<dbReference type="InterPro" id="IPR014718">
    <property type="entry name" value="GH-type_carb-bd"/>
</dbReference>
<dbReference type="PANTHER" id="PTHR36306:SF1">
    <property type="entry name" value="ALPHA-AMYLASE-RELATED"/>
    <property type="match status" value="1"/>
</dbReference>
<dbReference type="GO" id="GO:0005975">
    <property type="term" value="P:carbohydrate metabolic process"/>
    <property type="evidence" value="ECO:0007669"/>
    <property type="project" value="InterPro"/>
</dbReference>
<dbReference type="Pfam" id="PF09094">
    <property type="entry name" value="AmyA-A_glucT_m"/>
    <property type="match status" value="1"/>
</dbReference>
<evidence type="ECO:0000259" key="4">
    <source>
        <dbReference type="Pfam" id="PF09094"/>
    </source>
</evidence>
<reference evidence="6 7" key="1">
    <citation type="submission" date="2020-08" db="EMBL/GenBank/DDBJ databases">
        <title>Genomic Encyclopedia of Type Strains, Phase IV (KMG-IV): sequencing the most valuable type-strain genomes for metagenomic binning, comparative biology and taxonomic classification.</title>
        <authorList>
            <person name="Goeker M."/>
        </authorList>
    </citation>
    <scope>NUCLEOTIDE SEQUENCE [LARGE SCALE GENOMIC DNA]</scope>
    <source>
        <strain evidence="6 7">DSM 21458</strain>
    </source>
</reference>
<comment type="similarity">
    <text evidence="1">Belongs to the glycosyl hydrolase 57 family.</text>
</comment>
<gene>
    <name evidence="6" type="ORF">HNR42_001854</name>
</gene>
<dbReference type="AlphaFoldDB" id="A0A841I1X8"/>
<feature type="domain" description="Alpha-amylase/4-alpha-glucanotransferase central" evidence="4">
    <location>
        <begin position="312"/>
        <end position="387"/>
    </location>
</feature>
<proteinExistence type="inferred from homology"/>
<dbReference type="SUPFAM" id="SSF74650">
    <property type="entry name" value="Galactose mutarotase-like"/>
    <property type="match status" value="1"/>
</dbReference>
<dbReference type="InterPro" id="IPR015179">
    <property type="entry name" value="A-amylase/a-glucTrfase_C"/>
</dbReference>
<dbReference type="Gene3D" id="3.20.110.20">
    <property type="match status" value="1"/>
</dbReference>
<comment type="caution">
    <text evidence="6">The sequence shown here is derived from an EMBL/GenBank/DDBJ whole genome shotgun (WGS) entry which is preliminary data.</text>
</comment>
<dbReference type="GO" id="GO:0004556">
    <property type="term" value="F:alpha-amylase activity"/>
    <property type="evidence" value="ECO:0007669"/>
    <property type="project" value="UniProtKB-EC"/>
</dbReference>
<dbReference type="RefSeq" id="WP_183986833.1">
    <property type="nucleotide sequence ID" value="NZ_JACHHG010000006.1"/>
</dbReference>